<reference evidence="2" key="1">
    <citation type="submission" date="2022-08" db="EMBL/GenBank/DDBJ databases">
        <title>Genome sequencing of akame (Lates japonicus).</title>
        <authorList>
            <person name="Hashiguchi Y."/>
            <person name="Takahashi H."/>
        </authorList>
    </citation>
    <scope>NUCLEOTIDE SEQUENCE</scope>
    <source>
        <strain evidence="2">Kochi</strain>
    </source>
</reference>
<evidence type="ECO:0000313" key="3">
    <source>
        <dbReference type="Proteomes" id="UP001279410"/>
    </source>
</evidence>
<dbReference type="Proteomes" id="UP001279410">
    <property type="component" value="Unassembled WGS sequence"/>
</dbReference>
<keyword evidence="3" id="KW-1185">Reference proteome</keyword>
<name>A0AAD3R574_LATJO</name>
<feature type="compositionally biased region" description="Basic and acidic residues" evidence="1">
    <location>
        <begin position="7"/>
        <end position="24"/>
    </location>
</feature>
<evidence type="ECO:0000313" key="2">
    <source>
        <dbReference type="EMBL" id="GLD55335.1"/>
    </source>
</evidence>
<evidence type="ECO:0000256" key="1">
    <source>
        <dbReference type="SAM" id="MobiDB-lite"/>
    </source>
</evidence>
<dbReference type="EMBL" id="BRZM01000021">
    <property type="protein sequence ID" value="GLD55335.1"/>
    <property type="molecule type" value="Genomic_DNA"/>
</dbReference>
<accession>A0AAD3R574</accession>
<dbReference type="AlphaFoldDB" id="A0AAD3R574"/>
<sequence length="118" mass="13648">MPPAWGRRGEESPESWNKEKKQEDKQEEDGECEQRETWQAQMEEHEKESQVLVQSDSMDHSTIVRPKSQQGLLHDGYCEEEENTQSRQRELLLSLESLDCSAQLLESAQRFLSPTPGS</sequence>
<feature type="compositionally biased region" description="Basic and acidic residues" evidence="1">
    <location>
        <begin position="32"/>
        <end position="49"/>
    </location>
</feature>
<comment type="caution">
    <text evidence="2">The sequence shown here is derived from an EMBL/GenBank/DDBJ whole genome shotgun (WGS) entry which is preliminary data.</text>
</comment>
<protein>
    <submittedName>
        <fullName evidence="2">Melanopsin-B-like isoform X1</fullName>
    </submittedName>
</protein>
<gene>
    <name evidence="2" type="ORF">AKAME5_000784700</name>
</gene>
<proteinExistence type="predicted"/>
<organism evidence="2 3">
    <name type="scientific">Lates japonicus</name>
    <name type="common">Japanese lates</name>
    <dbReference type="NCBI Taxonomy" id="270547"/>
    <lineage>
        <taxon>Eukaryota</taxon>
        <taxon>Metazoa</taxon>
        <taxon>Chordata</taxon>
        <taxon>Craniata</taxon>
        <taxon>Vertebrata</taxon>
        <taxon>Euteleostomi</taxon>
        <taxon>Actinopterygii</taxon>
        <taxon>Neopterygii</taxon>
        <taxon>Teleostei</taxon>
        <taxon>Neoteleostei</taxon>
        <taxon>Acanthomorphata</taxon>
        <taxon>Carangaria</taxon>
        <taxon>Carangaria incertae sedis</taxon>
        <taxon>Centropomidae</taxon>
        <taxon>Lates</taxon>
    </lineage>
</organism>
<feature type="region of interest" description="Disordered" evidence="1">
    <location>
        <begin position="1"/>
        <end position="87"/>
    </location>
</feature>